<keyword evidence="6 11" id="KW-0812">Transmembrane</keyword>
<evidence type="ECO:0000256" key="5">
    <source>
        <dbReference type="ARBA" id="ARBA00022519"/>
    </source>
</evidence>
<dbReference type="RefSeq" id="WP_081368747.1">
    <property type="nucleotide sequence ID" value="NZ_CP018191.1"/>
</dbReference>
<dbReference type="PRINTS" id="PR01217">
    <property type="entry name" value="PRICHEXTENSN"/>
</dbReference>
<dbReference type="EMBL" id="CP018191">
    <property type="protein sequence ID" value="APH53263.1"/>
    <property type="molecule type" value="Genomic_DNA"/>
</dbReference>
<dbReference type="InterPro" id="IPR051045">
    <property type="entry name" value="TonB-dependent_transducer"/>
</dbReference>
<feature type="compositionally biased region" description="Pro residues" evidence="10">
    <location>
        <begin position="124"/>
        <end position="163"/>
    </location>
</feature>
<sequence length="296" mass="31605">MVSAATPDRTVQTIRPVIPPTLLPGLAGLTLGPSGLPESRTRALMRYSGACLVILGLHVAMFAYVSQLHPVPIGDSNDSPPAVMIDLPPAAPTPSAPPPEDVTRPQLPPQPEVQPLQETQKLPEIPPSPAPSPEAVLPPPPKAPPVPQRPKPKPVQPPKPKPVQKPAEHVEENPKDAPPAPAAPPSPDAAQAASAARQAQASWYGKVAGHLLRFKRYPRMAELRHEEGVVKVRFAVDETGHVTGFTIVTSSGHELLDEGAREWIHRAQPLPPPPQEISHGRPMVLSVPLSFTIADR</sequence>
<keyword evidence="5" id="KW-0997">Cell inner membrane</keyword>
<keyword evidence="8 11" id="KW-1133">Transmembrane helix</keyword>
<evidence type="ECO:0000256" key="6">
    <source>
        <dbReference type="ARBA" id="ARBA00022692"/>
    </source>
</evidence>
<protein>
    <submittedName>
        <fullName evidence="13">TonB protein</fullName>
    </submittedName>
</protein>
<evidence type="ECO:0000256" key="11">
    <source>
        <dbReference type="SAM" id="Phobius"/>
    </source>
</evidence>
<dbReference type="PANTHER" id="PTHR33446">
    <property type="entry name" value="PROTEIN TONB-RELATED"/>
    <property type="match status" value="1"/>
</dbReference>
<feature type="compositionally biased region" description="Low complexity" evidence="10">
    <location>
        <begin position="188"/>
        <end position="197"/>
    </location>
</feature>
<proteinExistence type="inferred from homology"/>
<comment type="similarity">
    <text evidence="2">Belongs to the TonB family.</text>
</comment>
<feature type="compositionally biased region" description="Pro residues" evidence="10">
    <location>
        <begin position="89"/>
        <end position="112"/>
    </location>
</feature>
<evidence type="ECO:0000259" key="12">
    <source>
        <dbReference type="PROSITE" id="PS52015"/>
    </source>
</evidence>
<dbReference type="GO" id="GO:0015031">
    <property type="term" value="P:protein transport"/>
    <property type="evidence" value="ECO:0007669"/>
    <property type="project" value="UniProtKB-KW"/>
</dbReference>
<feature type="compositionally biased region" description="Low complexity" evidence="10">
    <location>
        <begin position="113"/>
        <end position="123"/>
    </location>
</feature>
<evidence type="ECO:0000256" key="4">
    <source>
        <dbReference type="ARBA" id="ARBA00022475"/>
    </source>
</evidence>
<dbReference type="GO" id="GO:0055085">
    <property type="term" value="P:transmembrane transport"/>
    <property type="evidence" value="ECO:0007669"/>
    <property type="project" value="InterPro"/>
</dbReference>
<evidence type="ECO:0000256" key="3">
    <source>
        <dbReference type="ARBA" id="ARBA00022448"/>
    </source>
</evidence>
<feature type="compositionally biased region" description="Basic and acidic residues" evidence="10">
    <location>
        <begin position="166"/>
        <end position="175"/>
    </location>
</feature>
<feature type="compositionally biased region" description="Pro residues" evidence="10">
    <location>
        <begin position="176"/>
        <end position="187"/>
    </location>
</feature>
<evidence type="ECO:0000313" key="13">
    <source>
        <dbReference type="EMBL" id="APH53263.1"/>
    </source>
</evidence>
<evidence type="ECO:0000256" key="8">
    <source>
        <dbReference type="ARBA" id="ARBA00022989"/>
    </source>
</evidence>
<dbReference type="GO" id="GO:0031992">
    <property type="term" value="F:energy transducer activity"/>
    <property type="evidence" value="ECO:0007669"/>
    <property type="project" value="TreeGrafter"/>
</dbReference>
<organism evidence="13 14">
    <name type="scientific">Granulibacter bethesdensis</name>
    <dbReference type="NCBI Taxonomy" id="364410"/>
    <lineage>
        <taxon>Bacteria</taxon>
        <taxon>Pseudomonadati</taxon>
        <taxon>Pseudomonadota</taxon>
        <taxon>Alphaproteobacteria</taxon>
        <taxon>Acetobacterales</taxon>
        <taxon>Acetobacteraceae</taxon>
        <taxon>Granulibacter</taxon>
    </lineage>
</organism>
<dbReference type="SUPFAM" id="SSF74653">
    <property type="entry name" value="TolA/TonB C-terminal domain"/>
    <property type="match status" value="1"/>
</dbReference>
<keyword evidence="3" id="KW-0813">Transport</keyword>
<dbReference type="AlphaFoldDB" id="A0AAC9KA53"/>
<dbReference type="Pfam" id="PF03544">
    <property type="entry name" value="TonB_C"/>
    <property type="match status" value="1"/>
</dbReference>
<name>A0AAC9KA53_9PROT</name>
<feature type="transmembrane region" description="Helical" evidence="11">
    <location>
        <begin position="44"/>
        <end position="65"/>
    </location>
</feature>
<comment type="subcellular location">
    <subcellularLocation>
        <location evidence="1">Cell inner membrane</location>
        <topology evidence="1">Single-pass membrane protein</topology>
        <orientation evidence="1">Periplasmic side</orientation>
    </subcellularLocation>
</comment>
<evidence type="ECO:0000313" key="14">
    <source>
        <dbReference type="Proteomes" id="UP000182373"/>
    </source>
</evidence>
<dbReference type="Gene3D" id="3.30.1150.10">
    <property type="match status" value="1"/>
</dbReference>
<dbReference type="PANTHER" id="PTHR33446:SF2">
    <property type="entry name" value="PROTEIN TONB"/>
    <property type="match status" value="1"/>
</dbReference>
<reference evidence="14" key="1">
    <citation type="submission" date="2016-11" db="EMBL/GenBank/DDBJ databases">
        <title>Comparative genomic and phenotypic analysis of Granulibacter bethesdensis clinical isolates from patients with chronic granulomatous disease.</title>
        <authorList>
            <person name="Zarember K.A."/>
            <person name="Porcella S.F."/>
            <person name="Chu J."/>
            <person name="Ding L."/>
            <person name="Dahlstrom E."/>
            <person name="Barbian K."/>
            <person name="Martens C."/>
            <person name="Sykora L."/>
            <person name="Kramer S."/>
            <person name="Pettinato A.M."/>
            <person name="Hong H."/>
            <person name="Wald G."/>
            <person name="Berg L.J."/>
            <person name="Rogge L.S."/>
            <person name="Greenberg D.E."/>
            <person name="Falcone E.L."/>
            <person name="Neves J.F."/>
            <person name="Simoes M.J."/>
            <person name="Casal M."/>
            <person name="Rodriguez-Lopez F.C."/>
            <person name="Zelazny A."/>
            <person name="Gallin J.I."/>
            <person name="Holland S.M."/>
        </authorList>
    </citation>
    <scope>NUCLEOTIDE SEQUENCE [LARGE SCALE GENOMIC DNA]</scope>
    <source>
        <strain evidence="14">NIH9.1</strain>
    </source>
</reference>
<keyword evidence="9 11" id="KW-0472">Membrane</keyword>
<dbReference type="InterPro" id="IPR006260">
    <property type="entry name" value="TonB/TolA_C"/>
</dbReference>
<keyword evidence="7" id="KW-0653">Protein transport</keyword>
<evidence type="ECO:0000256" key="1">
    <source>
        <dbReference type="ARBA" id="ARBA00004383"/>
    </source>
</evidence>
<gene>
    <name evidence="13" type="ORF">GbCGDNIH9_0041</name>
</gene>
<keyword evidence="4" id="KW-1003">Cell membrane</keyword>
<evidence type="ECO:0000256" key="10">
    <source>
        <dbReference type="SAM" id="MobiDB-lite"/>
    </source>
</evidence>
<accession>A0AAC9KA53</accession>
<feature type="domain" description="TonB C-terminal" evidence="12">
    <location>
        <begin position="202"/>
        <end position="296"/>
    </location>
</feature>
<evidence type="ECO:0000256" key="9">
    <source>
        <dbReference type="ARBA" id="ARBA00023136"/>
    </source>
</evidence>
<feature type="region of interest" description="Disordered" evidence="10">
    <location>
        <begin position="79"/>
        <end position="197"/>
    </location>
</feature>
<dbReference type="NCBIfam" id="TIGR01352">
    <property type="entry name" value="tonB_Cterm"/>
    <property type="match status" value="1"/>
</dbReference>
<dbReference type="Proteomes" id="UP000182373">
    <property type="component" value="Chromosome"/>
</dbReference>
<dbReference type="PROSITE" id="PS52015">
    <property type="entry name" value="TONB_CTD"/>
    <property type="match status" value="1"/>
</dbReference>
<dbReference type="GO" id="GO:0098797">
    <property type="term" value="C:plasma membrane protein complex"/>
    <property type="evidence" value="ECO:0007669"/>
    <property type="project" value="TreeGrafter"/>
</dbReference>
<evidence type="ECO:0000256" key="2">
    <source>
        <dbReference type="ARBA" id="ARBA00006555"/>
    </source>
</evidence>
<evidence type="ECO:0000256" key="7">
    <source>
        <dbReference type="ARBA" id="ARBA00022927"/>
    </source>
</evidence>
<dbReference type="InterPro" id="IPR037682">
    <property type="entry name" value="TonB_C"/>
</dbReference>